<comment type="similarity">
    <text evidence="10">Belongs to the insect chemoreceptor superfamily. Heteromeric odorant receptor channel (TC 1.A.69) family.</text>
</comment>
<dbReference type="PANTHER" id="PTHR21137:SF35">
    <property type="entry name" value="ODORANT RECEPTOR 19A-RELATED"/>
    <property type="match status" value="1"/>
</dbReference>
<evidence type="ECO:0000256" key="4">
    <source>
        <dbReference type="ARBA" id="ARBA00022692"/>
    </source>
</evidence>
<evidence type="ECO:0000256" key="10">
    <source>
        <dbReference type="RuleBase" id="RU351113"/>
    </source>
</evidence>
<dbReference type="GO" id="GO:0007165">
    <property type="term" value="P:signal transduction"/>
    <property type="evidence" value="ECO:0007669"/>
    <property type="project" value="UniProtKB-KW"/>
</dbReference>
<dbReference type="GO" id="GO:0005886">
    <property type="term" value="C:plasma membrane"/>
    <property type="evidence" value="ECO:0007669"/>
    <property type="project" value="UniProtKB-SubCell"/>
</dbReference>
<evidence type="ECO:0000256" key="9">
    <source>
        <dbReference type="ARBA" id="ARBA00023224"/>
    </source>
</evidence>
<evidence type="ECO:0000313" key="11">
    <source>
        <dbReference type="EMBL" id="AVH87259.1"/>
    </source>
</evidence>
<organism evidence="11">
    <name type="scientific">Holotrichia parallela</name>
    <name type="common">Dark black chafer beetle</name>
    <name type="synonym">Pedinotrichia parallela</name>
    <dbReference type="NCBI Taxonomy" id="93412"/>
    <lineage>
        <taxon>Eukaryota</taxon>
        <taxon>Metazoa</taxon>
        <taxon>Ecdysozoa</taxon>
        <taxon>Arthropoda</taxon>
        <taxon>Hexapoda</taxon>
        <taxon>Insecta</taxon>
        <taxon>Pterygota</taxon>
        <taxon>Neoptera</taxon>
        <taxon>Endopterygota</taxon>
        <taxon>Coleoptera</taxon>
        <taxon>Polyphaga</taxon>
        <taxon>Scarabaeiformia</taxon>
        <taxon>Scarabaeidae</taxon>
        <taxon>Melolonthinae</taxon>
        <taxon>Holotrichia</taxon>
    </lineage>
</organism>
<feature type="transmembrane region" description="Helical" evidence="10">
    <location>
        <begin position="28"/>
        <end position="45"/>
    </location>
</feature>
<evidence type="ECO:0000256" key="6">
    <source>
        <dbReference type="ARBA" id="ARBA00022989"/>
    </source>
</evidence>
<evidence type="ECO:0000256" key="1">
    <source>
        <dbReference type="ARBA" id="ARBA00004651"/>
    </source>
</evidence>
<dbReference type="GO" id="GO:0004984">
    <property type="term" value="F:olfactory receptor activity"/>
    <property type="evidence" value="ECO:0007669"/>
    <property type="project" value="InterPro"/>
</dbReference>
<feature type="transmembrane region" description="Helical" evidence="10">
    <location>
        <begin position="273"/>
        <end position="296"/>
    </location>
</feature>
<keyword evidence="8 10" id="KW-0675">Receptor</keyword>
<keyword evidence="3 10" id="KW-0716">Sensory transduction</keyword>
<keyword evidence="6 10" id="KW-1133">Transmembrane helix</keyword>
<evidence type="ECO:0000256" key="7">
    <source>
        <dbReference type="ARBA" id="ARBA00023136"/>
    </source>
</evidence>
<feature type="transmembrane region" description="Helical" evidence="10">
    <location>
        <begin position="123"/>
        <end position="148"/>
    </location>
</feature>
<reference evidence="11" key="1">
    <citation type="submission" date="2017-03" db="EMBL/GenBank/DDBJ databases">
        <authorList>
            <person name="Afonso C.L."/>
            <person name="Miller P.J."/>
            <person name="Scott M.A."/>
            <person name="Spackman E."/>
            <person name="Goraichik I."/>
            <person name="Dimitrov K.M."/>
            <person name="Suarez D.L."/>
            <person name="Swayne D.E."/>
        </authorList>
    </citation>
    <scope>NUCLEOTIDE SEQUENCE</scope>
    <source>
        <tissue evidence="11">Antenna</tissue>
    </source>
</reference>
<feature type="transmembrane region" description="Helical" evidence="10">
    <location>
        <begin position="302"/>
        <end position="326"/>
    </location>
</feature>
<comment type="subcellular location">
    <subcellularLocation>
        <location evidence="1 10">Cell membrane</location>
        <topology evidence="1 10">Multi-pass membrane protein</topology>
    </subcellularLocation>
</comment>
<evidence type="ECO:0000256" key="5">
    <source>
        <dbReference type="ARBA" id="ARBA00022725"/>
    </source>
</evidence>
<evidence type="ECO:0000256" key="3">
    <source>
        <dbReference type="ARBA" id="ARBA00022606"/>
    </source>
</evidence>
<keyword evidence="7 10" id="KW-0472">Membrane</keyword>
<feature type="transmembrane region" description="Helical" evidence="10">
    <location>
        <begin position="368"/>
        <end position="387"/>
    </location>
</feature>
<dbReference type="PANTHER" id="PTHR21137">
    <property type="entry name" value="ODORANT RECEPTOR"/>
    <property type="match status" value="1"/>
</dbReference>
<dbReference type="EMBL" id="KY817043">
    <property type="protein sequence ID" value="AVH87259.1"/>
    <property type="molecule type" value="mRNA"/>
</dbReference>
<dbReference type="AlphaFoldDB" id="A0A2P9JY57"/>
<evidence type="ECO:0000256" key="8">
    <source>
        <dbReference type="ARBA" id="ARBA00023170"/>
    </source>
</evidence>
<keyword evidence="2" id="KW-1003">Cell membrane</keyword>
<keyword evidence="4 10" id="KW-0812">Transmembrane</keyword>
<proteinExistence type="evidence at transcript level"/>
<name>A0A2P9JY57_HOLPA</name>
<protein>
    <recommendedName>
        <fullName evidence="10">Odorant receptor</fullName>
    </recommendedName>
</protein>
<dbReference type="Pfam" id="PF02949">
    <property type="entry name" value="7tm_6"/>
    <property type="match status" value="1"/>
</dbReference>
<keyword evidence="9 10" id="KW-0807">Transducer</keyword>
<feature type="transmembrane region" description="Helical" evidence="10">
    <location>
        <begin position="65"/>
        <end position="82"/>
    </location>
</feature>
<accession>A0A2P9JY57</accession>
<evidence type="ECO:0000256" key="2">
    <source>
        <dbReference type="ARBA" id="ARBA00022475"/>
    </source>
</evidence>
<dbReference type="InterPro" id="IPR004117">
    <property type="entry name" value="7tm6_olfct_rcpt"/>
</dbReference>
<keyword evidence="5 10" id="KW-0552">Olfaction</keyword>
<dbReference type="GO" id="GO:0005549">
    <property type="term" value="F:odorant binding"/>
    <property type="evidence" value="ECO:0007669"/>
    <property type="project" value="InterPro"/>
</dbReference>
<comment type="caution">
    <text evidence="10">Lacks conserved residue(s) required for the propagation of feature annotation.</text>
</comment>
<dbReference type="SMR" id="A0A2P9JY57"/>
<sequence>MFDLNIRFLKLTGLWCILNKSGNSVKSLIHLLCFLLLAQIIYLPAELVKLLSFSENFEQTMEQLGFMLTHILGTVKIISLYISRKKLSKIMDDLRRYSYIYDCDVHNNCHSLEEAFNRKAYRVCAFFFLMGSCAGLLKFLITTIHLIYCKEDTTDKELCITVKPFFIPIPVFLNTIPGRWILGGFQCVCLTLYAWQIVAYDTLFATFLIYIDCSVHILRYFFETITERSMNKLQLRSCITSNPELTRHMNMQMRTGTINLQNLIMTCVEIADVFKYVILLQVLFALFILMTCLYVAASVPLFGASFTFQLEFYLTIVTQLSLYCWFGNEITLSFRKIPDAMYNNNWIPGDKSFKGSMLLNTLRMNKPIHIMIGMVTPLNLNVLIYILRASYSYFAVIKSKY</sequence>